<dbReference type="Proteomes" id="UP000681720">
    <property type="component" value="Unassembled WGS sequence"/>
</dbReference>
<dbReference type="Proteomes" id="UP000663824">
    <property type="component" value="Unassembled WGS sequence"/>
</dbReference>
<dbReference type="InterPro" id="IPR037238">
    <property type="entry name" value="YbiA-like_sf"/>
</dbReference>
<dbReference type="SUPFAM" id="SSF143990">
    <property type="entry name" value="YbiA-like"/>
    <property type="match status" value="1"/>
</dbReference>
<sequence length="192" mass="22275">MATNSRPQLSQSEIELINRVNSYFPKNNPTKFIYFYRNTSPFSNFYPSQVNDNGIAFHCIEQYMMYHKAKLFNDDETAERILDAKKPAQCKALGREVEPFNEETWMENRTKIVSNGNYLKFTTNQDLKAILLQHKDALLVEAAPNDRIWGVGLAENNPLIQRRSSWKGLNLLGYILTDITYRIIKENETISS</sequence>
<evidence type="ECO:0000313" key="7">
    <source>
        <dbReference type="Proteomes" id="UP000663824"/>
    </source>
</evidence>
<dbReference type="EMBL" id="CAJNOV010002949">
    <property type="protein sequence ID" value="CAF1123265.1"/>
    <property type="molecule type" value="Genomic_DNA"/>
</dbReference>
<gene>
    <name evidence="5" type="ORF">BYL167_LOCUS15370</name>
    <name evidence="2" type="ORF">CJN711_LOCUS8183</name>
    <name evidence="6" type="ORF">GIL414_LOCUS19533</name>
    <name evidence="3" type="ORF">KQP761_LOCUS18790</name>
    <name evidence="4" type="ORF">MBJ925_LOCUS21268</name>
</gene>
<dbReference type="OrthoDB" id="206452at2759"/>
<evidence type="ECO:0000313" key="6">
    <source>
        <dbReference type="EMBL" id="CAF4151197.1"/>
    </source>
</evidence>
<evidence type="ECO:0000313" key="5">
    <source>
        <dbReference type="EMBL" id="CAF4031746.1"/>
    </source>
</evidence>
<comment type="caution">
    <text evidence="4">The sequence shown here is derived from an EMBL/GenBank/DDBJ whole genome shotgun (WGS) entry which is preliminary data.</text>
</comment>
<evidence type="ECO:0000259" key="1">
    <source>
        <dbReference type="Pfam" id="PF08719"/>
    </source>
</evidence>
<dbReference type="EMBL" id="CAJNRE010010722">
    <property type="protein sequence ID" value="CAF2095247.1"/>
    <property type="molecule type" value="Genomic_DNA"/>
</dbReference>
<reference evidence="4" key="1">
    <citation type="submission" date="2021-02" db="EMBL/GenBank/DDBJ databases">
        <authorList>
            <person name="Nowell W R."/>
        </authorList>
    </citation>
    <scope>NUCLEOTIDE SEQUENCE</scope>
</reference>
<evidence type="ECO:0000313" key="2">
    <source>
        <dbReference type="EMBL" id="CAF1123265.1"/>
    </source>
</evidence>
<dbReference type="Proteomes" id="UP000663855">
    <property type="component" value="Unassembled WGS sequence"/>
</dbReference>
<name>A0A816TTB0_9BILA</name>
<dbReference type="EMBL" id="CAJOBJ010009997">
    <property type="protein sequence ID" value="CAF4151197.1"/>
    <property type="molecule type" value="Genomic_DNA"/>
</dbReference>
<dbReference type="Proteomes" id="UP000681967">
    <property type="component" value="Unassembled WGS sequence"/>
</dbReference>
<protein>
    <recommendedName>
        <fullName evidence="1">NADAR domain-containing protein</fullName>
    </recommendedName>
</protein>
<evidence type="ECO:0000313" key="3">
    <source>
        <dbReference type="EMBL" id="CAF1566391.1"/>
    </source>
</evidence>
<dbReference type="CDD" id="cd15457">
    <property type="entry name" value="NADAR"/>
    <property type="match status" value="1"/>
</dbReference>
<dbReference type="AlphaFoldDB" id="A0A816TTB0"/>
<accession>A0A816TTB0</accession>
<dbReference type="InterPro" id="IPR012816">
    <property type="entry name" value="NADAR"/>
</dbReference>
<dbReference type="EMBL" id="CAJNOW010009584">
    <property type="protein sequence ID" value="CAF1566391.1"/>
    <property type="molecule type" value="Genomic_DNA"/>
</dbReference>
<evidence type="ECO:0000313" key="4">
    <source>
        <dbReference type="EMBL" id="CAF2095247.1"/>
    </source>
</evidence>
<organism evidence="4 7">
    <name type="scientific">Rotaria magnacalcarata</name>
    <dbReference type="NCBI Taxonomy" id="392030"/>
    <lineage>
        <taxon>Eukaryota</taxon>
        <taxon>Metazoa</taxon>
        <taxon>Spiralia</taxon>
        <taxon>Gnathifera</taxon>
        <taxon>Rotifera</taxon>
        <taxon>Eurotatoria</taxon>
        <taxon>Bdelloidea</taxon>
        <taxon>Philodinida</taxon>
        <taxon>Philodinidae</taxon>
        <taxon>Rotaria</taxon>
    </lineage>
</organism>
<dbReference type="Gene3D" id="1.10.357.40">
    <property type="entry name" value="YbiA-like"/>
    <property type="match status" value="1"/>
</dbReference>
<feature type="domain" description="NADAR" evidence="1">
    <location>
        <begin position="34"/>
        <end position="180"/>
    </location>
</feature>
<dbReference type="EMBL" id="CAJOBH010005666">
    <property type="protein sequence ID" value="CAF4031746.1"/>
    <property type="molecule type" value="Genomic_DNA"/>
</dbReference>
<dbReference type="NCBIfam" id="TIGR02464">
    <property type="entry name" value="ribofla_fusion"/>
    <property type="match status" value="1"/>
</dbReference>
<proteinExistence type="predicted"/>
<dbReference type="Proteomes" id="UP000663834">
    <property type="component" value="Unassembled WGS sequence"/>
</dbReference>
<dbReference type="Pfam" id="PF08719">
    <property type="entry name" value="NADAR"/>
    <property type="match status" value="1"/>
</dbReference>